<reference evidence="1" key="1">
    <citation type="submission" date="2014-09" db="EMBL/GenBank/DDBJ databases">
        <authorList>
            <person name="Magalhaes I.L.F."/>
            <person name="Oliveira U."/>
            <person name="Santos F.R."/>
            <person name="Vidigal T.H.D.A."/>
            <person name="Brescovit A.D."/>
            <person name="Santos A.J."/>
        </authorList>
    </citation>
    <scope>NUCLEOTIDE SEQUENCE</scope>
    <source>
        <tissue evidence="1">Shoot tissue taken approximately 20 cm above the soil surface</tissue>
    </source>
</reference>
<proteinExistence type="predicted"/>
<dbReference type="EMBL" id="GBRH01186165">
    <property type="protein sequence ID" value="JAE11731.1"/>
    <property type="molecule type" value="Transcribed_RNA"/>
</dbReference>
<accession>A0A0A9FN68</accession>
<dbReference type="AlphaFoldDB" id="A0A0A9FN68"/>
<organism evidence="1">
    <name type="scientific">Arundo donax</name>
    <name type="common">Giant reed</name>
    <name type="synonym">Donax arundinaceus</name>
    <dbReference type="NCBI Taxonomy" id="35708"/>
    <lineage>
        <taxon>Eukaryota</taxon>
        <taxon>Viridiplantae</taxon>
        <taxon>Streptophyta</taxon>
        <taxon>Embryophyta</taxon>
        <taxon>Tracheophyta</taxon>
        <taxon>Spermatophyta</taxon>
        <taxon>Magnoliopsida</taxon>
        <taxon>Liliopsida</taxon>
        <taxon>Poales</taxon>
        <taxon>Poaceae</taxon>
        <taxon>PACMAD clade</taxon>
        <taxon>Arundinoideae</taxon>
        <taxon>Arundineae</taxon>
        <taxon>Arundo</taxon>
    </lineage>
</organism>
<reference evidence="1" key="2">
    <citation type="journal article" date="2015" name="Data Brief">
        <title>Shoot transcriptome of the giant reed, Arundo donax.</title>
        <authorList>
            <person name="Barrero R.A."/>
            <person name="Guerrero F.D."/>
            <person name="Moolhuijzen P."/>
            <person name="Goolsby J.A."/>
            <person name="Tidwell J."/>
            <person name="Bellgard S.E."/>
            <person name="Bellgard M.I."/>
        </authorList>
    </citation>
    <scope>NUCLEOTIDE SEQUENCE</scope>
    <source>
        <tissue evidence="1">Shoot tissue taken approximately 20 cm above the soil surface</tissue>
    </source>
</reference>
<evidence type="ECO:0000313" key="1">
    <source>
        <dbReference type="EMBL" id="JAE11731.1"/>
    </source>
</evidence>
<sequence>MKSSSSTSSCNASSHKCLMVKGMESDVSDDESDDDSSY</sequence>
<protein>
    <submittedName>
        <fullName evidence="1">Uncharacterized protein</fullName>
    </submittedName>
</protein>
<name>A0A0A9FN68_ARUDO</name>